<dbReference type="FunFam" id="1.25.40.690:FF:000003">
    <property type="entry name" value="Nucleoporin SONB, putative"/>
    <property type="match status" value="1"/>
</dbReference>
<feature type="compositionally biased region" description="Low complexity" evidence="11">
    <location>
        <begin position="135"/>
        <end position="147"/>
    </location>
</feature>
<proteinExistence type="inferred from homology"/>
<dbReference type="InterPro" id="IPR025574">
    <property type="entry name" value="Nucleoporin_FG_rpt"/>
</dbReference>
<dbReference type="InterPro" id="IPR007230">
    <property type="entry name" value="Nup98_auto-Pept-S59_dom"/>
</dbReference>
<evidence type="ECO:0000256" key="7">
    <source>
        <dbReference type="ARBA" id="ARBA00022927"/>
    </source>
</evidence>
<evidence type="ECO:0000256" key="8">
    <source>
        <dbReference type="ARBA" id="ARBA00023010"/>
    </source>
</evidence>
<dbReference type="Gene3D" id="1.10.10.2360">
    <property type="match status" value="1"/>
</dbReference>
<evidence type="ECO:0000259" key="12">
    <source>
        <dbReference type="PROSITE" id="PS51434"/>
    </source>
</evidence>
<dbReference type="Pfam" id="PF13634">
    <property type="entry name" value="Nucleoporin_FG"/>
    <property type="match status" value="2"/>
</dbReference>
<evidence type="ECO:0000256" key="3">
    <source>
        <dbReference type="ARBA" id="ARBA00022448"/>
    </source>
</evidence>
<keyword evidence="7" id="KW-0653">Protein transport</keyword>
<dbReference type="OrthoDB" id="3797628at2759"/>
<dbReference type="FunFam" id="3.30.1610.10:FF:000003">
    <property type="entry name" value="Nucleoporin SONB, putative"/>
    <property type="match status" value="1"/>
</dbReference>
<feature type="compositionally biased region" description="Gly residues" evidence="11">
    <location>
        <begin position="1"/>
        <end position="10"/>
    </location>
</feature>
<keyword evidence="5" id="KW-0068">Autocatalytic cleavage</keyword>
<dbReference type="EMBL" id="CVMT01000012">
    <property type="protein sequence ID" value="CRG92224.1"/>
    <property type="molecule type" value="Genomic_DNA"/>
</dbReference>
<dbReference type="GO" id="GO:0000973">
    <property type="term" value="P:post-transcriptional tethering of RNA polymerase II gene DNA at nuclear periphery"/>
    <property type="evidence" value="ECO:0007669"/>
    <property type="project" value="TreeGrafter"/>
</dbReference>
<dbReference type="FunFam" id="1.10.10.2360:FF:000001">
    <property type="entry name" value="Nuclear pore complex protein Nup98-Nup96"/>
    <property type="match status" value="1"/>
</dbReference>
<feature type="compositionally biased region" description="Gly residues" evidence="11">
    <location>
        <begin position="371"/>
        <end position="387"/>
    </location>
</feature>
<evidence type="ECO:0000313" key="14">
    <source>
        <dbReference type="Proteomes" id="UP000054383"/>
    </source>
</evidence>
<feature type="compositionally biased region" description="Gly residues" evidence="11">
    <location>
        <begin position="556"/>
        <end position="565"/>
    </location>
</feature>
<dbReference type="Gene3D" id="1.25.40.690">
    <property type="match status" value="1"/>
</dbReference>
<feature type="region of interest" description="Disordered" evidence="11">
    <location>
        <begin position="67"/>
        <end position="86"/>
    </location>
</feature>
<dbReference type="GO" id="GO:0003723">
    <property type="term" value="F:RNA binding"/>
    <property type="evidence" value="ECO:0007669"/>
    <property type="project" value="TreeGrafter"/>
</dbReference>
<keyword evidence="8" id="KW-0811">Translocation</keyword>
<dbReference type="InterPro" id="IPR036903">
    <property type="entry name" value="Nup98_auto-Pept-S59_dom_sf"/>
</dbReference>
<evidence type="ECO:0000256" key="10">
    <source>
        <dbReference type="ARBA" id="ARBA00023242"/>
    </source>
</evidence>
<dbReference type="InterPro" id="IPR037665">
    <property type="entry name" value="Nucleoporin_S59-like"/>
</dbReference>
<feature type="compositionally biased region" description="Low complexity" evidence="11">
    <location>
        <begin position="468"/>
        <end position="482"/>
    </location>
</feature>
<keyword evidence="4" id="KW-0677">Repeat</keyword>
<dbReference type="PANTHER" id="PTHR23198">
    <property type="entry name" value="NUCLEOPORIN"/>
    <property type="match status" value="1"/>
</dbReference>
<feature type="compositionally biased region" description="Polar residues" evidence="11">
    <location>
        <begin position="532"/>
        <end position="553"/>
    </location>
</feature>
<feature type="region of interest" description="Disordered" evidence="11">
    <location>
        <begin position="1045"/>
        <end position="1081"/>
    </location>
</feature>
<feature type="region of interest" description="Disordered" evidence="11">
    <location>
        <begin position="135"/>
        <end position="207"/>
    </location>
</feature>
<feature type="compositionally biased region" description="Low complexity" evidence="11">
    <location>
        <begin position="11"/>
        <end position="28"/>
    </location>
</feature>
<evidence type="ECO:0000256" key="4">
    <source>
        <dbReference type="ARBA" id="ARBA00022737"/>
    </source>
</evidence>
<protein>
    <submittedName>
        <fullName evidence="13">Nuclear pore complex protein Nup98-Nup96</fullName>
    </submittedName>
</protein>
<dbReference type="STRING" id="28573.A0A0U1M995"/>
<evidence type="ECO:0000313" key="13">
    <source>
        <dbReference type="EMBL" id="CRG92224.1"/>
    </source>
</evidence>
<keyword evidence="6" id="KW-0509">mRNA transport</keyword>
<evidence type="ECO:0000256" key="9">
    <source>
        <dbReference type="ARBA" id="ARBA00023132"/>
    </source>
</evidence>
<feature type="region of interest" description="Disordered" evidence="11">
    <location>
        <begin position="970"/>
        <end position="998"/>
    </location>
</feature>
<organism evidence="13 14">
    <name type="scientific">Talaromyces islandicus</name>
    <name type="common">Penicillium islandicum</name>
    <dbReference type="NCBI Taxonomy" id="28573"/>
    <lineage>
        <taxon>Eukaryota</taxon>
        <taxon>Fungi</taxon>
        <taxon>Dikarya</taxon>
        <taxon>Ascomycota</taxon>
        <taxon>Pezizomycotina</taxon>
        <taxon>Eurotiomycetes</taxon>
        <taxon>Eurotiomycetidae</taxon>
        <taxon>Eurotiales</taxon>
        <taxon>Trichocomaceae</taxon>
        <taxon>Talaromyces</taxon>
        <taxon>Talaromyces sect. Islandici</taxon>
    </lineage>
</organism>
<keyword evidence="9" id="KW-0906">Nuclear pore complex</keyword>
<feature type="compositionally biased region" description="Low complexity" evidence="11">
    <location>
        <begin position="71"/>
        <end position="86"/>
    </location>
</feature>
<gene>
    <name evidence="13" type="ORF">PISL3812_09280</name>
</gene>
<dbReference type="GO" id="GO:0017056">
    <property type="term" value="F:structural constituent of nuclear pore"/>
    <property type="evidence" value="ECO:0007669"/>
    <property type="project" value="InterPro"/>
</dbReference>
<dbReference type="PROSITE" id="PS51434">
    <property type="entry name" value="NUP_C"/>
    <property type="match status" value="1"/>
</dbReference>
<feature type="compositionally biased region" description="Polar residues" evidence="11">
    <location>
        <begin position="456"/>
        <end position="467"/>
    </location>
</feature>
<feature type="domain" description="Peptidase S59" evidence="12">
    <location>
        <begin position="892"/>
        <end position="1034"/>
    </location>
</feature>
<dbReference type="GO" id="GO:0008139">
    <property type="term" value="F:nuclear localization sequence binding"/>
    <property type="evidence" value="ECO:0007669"/>
    <property type="project" value="TreeGrafter"/>
</dbReference>
<dbReference type="GO" id="GO:0034398">
    <property type="term" value="P:telomere tethering at nuclear periphery"/>
    <property type="evidence" value="ECO:0007669"/>
    <property type="project" value="TreeGrafter"/>
</dbReference>
<dbReference type="PANTHER" id="PTHR23198:SF6">
    <property type="entry name" value="NUCLEAR PORE COMPLEX PROTEIN NUP98-NUP96"/>
    <property type="match status" value="1"/>
</dbReference>
<dbReference type="SUPFAM" id="SSF82215">
    <property type="entry name" value="C-terminal autoproteolytic domain of nucleoporin nup98"/>
    <property type="match status" value="1"/>
</dbReference>
<feature type="region of interest" description="Disordered" evidence="11">
    <location>
        <begin position="331"/>
        <end position="661"/>
    </location>
</feature>
<dbReference type="Pfam" id="PF04096">
    <property type="entry name" value="Nucleoporin2"/>
    <property type="match status" value="1"/>
</dbReference>
<feature type="compositionally biased region" description="Low complexity" evidence="11">
    <location>
        <begin position="388"/>
        <end position="418"/>
    </location>
</feature>
<dbReference type="Proteomes" id="UP000054383">
    <property type="component" value="Unassembled WGS sequence"/>
</dbReference>
<evidence type="ECO:0000256" key="1">
    <source>
        <dbReference type="ARBA" id="ARBA00004567"/>
    </source>
</evidence>
<dbReference type="GO" id="GO:0051028">
    <property type="term" value="P:mRNA transport"/>
    <property type="evidence" value="ECO:0007669"/>
    <property type="project" value="UniProtKB-KW"/>
</dbReference>
<feature type="compositionally biased region" description="Low complexity" evidence="11">
    <location>
        <begin position="489"/>
        <end position="503"/>
    </location>
</feature>
<comment type="similarity">
    <text evidence="2">Belongs to the nucleoporin GLFG family.</text>
</comment>
<evidence type="ECO:0000256" key="6">
    <source>
        <dbReference type="ARBA" id="ARBA00022816"/>
    </source>
</evidence>
<dbReference type="GO" id="GO:0044614">
    <property type="term" value="C:nuclear pore cytoplasmic filaments"/>
    <property type="evidence" value="ECO:0007669"/>
    <property type="project" value="TreeGrafter"/>
</dbReference>
<evidence type="ECO:0000256" key="11">
    <source>
        <dbReference type="SAM" id="MobiDB-lite"/>
    </source>
</evidence>
<feature type="compositionally biased region" description="Low complexity" evidence="11">
    <location>
        <begin position="355"/>
        <end position="367"/>
    </location>
</feature>
<feature type="compositionally biased region" description="Polar residues" evidence="11">
    <location>
        <begin position="1070"/>
        <end position="1081"/>
    </location>
</feature>
<feature type="region of interest" description="Disordered" evidence="11">
    <location>
        <begin position="1130"/>
        <end position="1170"/>
    </location>
</feature>
<feature type="region of interest" description="Disordered" evidence="11">
    <location>
        <begin position="1"/>
        <end position="53"/>
    </location>
</feature>
<keyword evidence="3" id="KW-0813">Transport</keyword>
<evidence type="ECO:0000256" key="5">
    <source>
        <dbReference type="ARBA" id="ARBA00022813"/>
    </source>
</evidence>
<dbReference type="InterPro" id="IPR021967">
    <property type="entry name" value="Nup98_C"/>
</dbReference>
<feature type="region of interest" description="Disordered" evidence="11">
    <location>
        <begin position="1228"/>
        <end position="1276"/>
    </location>
</feature>
<name>A0A0U1M995_TALIS</name>
<feature type="compositionally biased region" description="Low complexity" evidence="11">
    <location>
        <begin position="331"/>
        <end position="344"/>
    </location>
</feature>
<keyword evidence="14" id="KW-1185">Reference proteome</keyword>
<accession>A0A0U1M995</accession>
<dbReference type="Pfam" id="PF12110">
    <property type="entry name" value="Nup96"/>
    <property type="match status" value="1"/>
</dbReference>
<evidence type="ECO:0000256" key="2">
    <source>
        <dbReference type="ARBA" id="ARBA00008926"/>
    </source>
</evidence>
<comment type="subcellular location">
    <subcellularLocation>
        <location evidence="1">Nucleus</location>
        <location evidence="1">Nuclear pore complex</location>
    </subcellularLocation>
</comment>
<feature type="compositionally biased region" description="Gly residues" evidence="11">
    <location>
        <begin position="148"/>
        <end position="174"/>
    </location>
</feature>
<sequence length="1978" mass="209280">MSFGGFGGFGQNNQQQQSSGFGSSSFGGTNTGGFGSNTTSTNPFGGNTANTGGSVFGNSSGGFGSGGGFGSNNTTQTNSLFGGNKTSGFGTTTSSGGGLFGSNTATSGGFGGGFGSTGTTGGFGSTSTGSNAFGANKPSGFGTTTTTGTGGFGSGGGFGSTGTTGTGTGFGSGTGTAFSGQIPPSDGTASTPFNPVTEKDPTSSANNVYQSISYMQPYNRYSFEELRVADYQGGRRYANASGQPGAFGSSAFGSGFGSQQNTGFGSGGGGFGATTSAAPAFGGAQTQTSGGFGANTTGTGSLFGAAKPATSLFGSTNNAATTQSSLFGGNTATTGGFGQTPSTGTGFGGTGGSLFGNNQQTQQPQQNKSLFGGGTATGGFGTGGGFGANTTTTSTNPFGGSTTSAFGNQQQQTGTGTSTFGGFGAQNQNQTQAKPGGLFGGIGTGNQQQQGGTGLFGSTNTGSSLFGQNNQQQQQPQQAGTSLFGGGQTQQTGTGLFGGTQQQEQKPGGLFGGLGTSTNTNTGSAFGGLGGAQNTQTGGSSLFGNTQAQSQQKPGGLFGGGGGSLFGQNTTAQNTGSTFGAQPQQQQAGGFGTSSLFSSQQNQQQQPAQQQPAPGSFQASLLDGNPYGNQSIFSGLPAPNAPSPGPLATPLSASMKQKQRTPLPVYKITPNAANRLITPPRRQGYGFSYSTYGSPSSASSVSSLTGSLLGNGSVRGGNINGSLGRSFGKSFSTSNLRNSFDPDSESVLTPGAITGGQASRYSSGSLKRLTIDRSLKSELFNPTAAATAAAPITNGDQGAQPTDKLKKRVSFDAPTDGALVRTESETPETTAEELGFIRSTRKPEATNGTNGSTTLRKPEMEVVRGNELAVVPEHTGLATNGTVSPVTTDPQPGQYWMKPSRLELSKMSREQLKHVENFTVGRQKCGQVTFGEPVDLTNIDLDSILGDIVKITVRSITVYADDASKPPMGKGLNVPSTLRLENSWPRGRDKKASSSISSGPFYDKHVQRLQKIKDTEFVGFERETGVWIFRVPHFTTYGLDYEDDEGESLNQSTLSAGPDTPTPKARSPAAPSTDNTFNSEMNSTFSLDESFVGSMAGVDDDTFDFKKRKLVPGSFGDQMMHAEDEEVHSAGEDGEGSFLEDGSTGSVVERDAEEDMTESIGSETGSIEDDDMEMAGSFPIPHQTVEQDDTTRTGYSAFDVTSDSMRLGTPTKPRLDLSGDWAQQLQRTISPRKQDRETLRVKQGDAFVDKNRQTYNKQQAKQEQPPPALASPSKPFTSSIDVMQSLFSQPTNVKSPGKKQKGQLKAFELPHSKTPKTFAGSSNELSASDGAFHQTYKPRWGPRDSLVEINDHPGDLQPGSSEFWLPTASFNGVNIRPFKEASESVNILESQRRQSSIRIVDGTPYARNEKADFQPFIQSSTGPSFQAGYERFIWQLTNILFNDEIEDDISAGVPPQLRKKFLHRIKKDRLSRLWESLIREKNGQDLEGIVAPEERAVAFLTFHRVEDACKALVESGNLHLATMLAQVGRDKTSRLDMQRQVESWRQHNVFSEISEPIRALYELLAGNTLRSVGRPSGAPEDRASTFTFSERFELDWMQAFGFRLWYGITEDQPIEAAVSLFLHDIAAGDEPAYPVPWHLEAEYAEIRQTTLTARPESPLWVLLKVYAAAAAGSTGVPDLNVNLPEAILPEAVSGSRLSSRLSFQLHQAITTTVGYNEHIVIDKARADQLTWNYAWELIASGSMEPALFVLLHLSRATDREHAVKETLGQFAATLPRPTTDDGKVDAGWTYLVDDLRIPELWVWVAKALFARYSGDHANEVGYLIRARNWNEAHATFCRLVGPRTVIEHDWNILRQLLTGFGDSPDQKVRGWSGGGAVYEDFLRLVTAHGRRDQAVLKRLIGSLVIMGEKIKQTPGAEVLEERVAFMEMSKVVAGWCARDEDGVELSAILKLPLTGDARLMHTAEISRRYYSMVMASAH</sequence>
<reference evidence="13 14" key="1">
    <citation type="submission" date="2015-04" db="EMBL/GenBank/DDBJ databases">
        <authorList>
            <person name="Syromyatnikov M.Y."/>
            <person name="Popov V.N."/>
        </authorList>
    </citation>
    <scope>NUCLEOTIDE SEQUENCE [LARGE SCALE GENOMIC DNA]</scope>
    <source>
        <strain evidence="13">WF-38-12</strain>
    </source>
</reference>
<feature type="compositionally biased region" description="Low complexity" evidence="11">
    <location>
        <begin position="576"/>
        <end position="620"/>
    </location>
</feature>
<feature type="compositionally biased region" description="Basic and acidic residues" evidence="11">
    <location>
        <begin position="1232"/>
        <end position="1252"/>
    </location>
</feature>
<keyword evidence="10" id="KW-0539">Nucleus</keyword>
<feature type="region of interest" description="Disordered" evidence="11">
    <location>
        <begin position="738"/>
        <end position="764"/>
    </location>
</feature>
<feature type="compositionally biased region" description="Gly residues" evidence="11">
    <location>
        <begin position="345"/>
        <end position="354"/>
    </location>
</feature>
<dbReference type="GO" id="GO:0006405">
    <property type="term" value="P:RNA export from nucleus"/>
    <property type="evidence" value="ECO:0007669"/>
    <property type="project" value="TreeGrafter"/>
</dbReference>
<dbReference type="GO" id="GO:0006606">
    <property type="term" value="P:protein import into nucleus"/>
    <property type="evidence" value="ECO:0007669"/>
    <property type="project" value="TreeGrafter"/>
</dbReference>
<dbReference type="Gene3D" id="3.30.1610.10">
    <property type="entry name" value="Peptidase S59, nucleoporin"/>
    <property type="match status" value="1"/>
</dbReference>
<dbReference type="OMA" id="PMGKGLN"/>